<protein>
    <submittedName>
        <fullName evidence="4">H/ACA ribonucleoprotein complex subunit 2</fullName>
    </submittedName>
</protein>
<dbReference type="Pfam" id="PF01248">
    <property type="entry name" value="Ribosomal_L7Ae"/>
    <property type="match status" value="1"/>
</dbReference>
<feature type="compositionally biased region" description="Basic and acidic residues" evidence="2">
    <location>
        <begin position="1"/>
        <end position="16"/>
    </location>
</feature>
<proteinExistence type="inferred from homology"/>
<sequence>MASEEEVRTKDKSKKDKKEKKDKKRSETDGVKKPKKDKKDKKSKDEKLKKKVEAALEEQLQADVAKSAPAAVEHEESDDDHSDAEDAKNTVVEKNLVYFALPMADDKGHKKIFKTIKKARKAGALQRGVKEVNKALRKTPLKTPSATAAQIPGVVIIAGDISPDEVIMHLPVFCEEHNVPYLFVRSRLDLGTAAKTKRPTSVVFLTEKGKAPKAGADTKMGAGDDDEEDAGDYAEAYKELLKLAQKEYTKQMKSVLINGTTV</sequence>
<name>A0AA38VZY8_9PEZI</name>
<dbReference type="InterPro" id="IPR004037">
    <property type="entry name" value="Ribosomal_eL8-like_CS"/>
</dbReference>
<feature type="domain" description="Ribosomal protein eL8/eL30/eS12/Gadd45" evidence="3">
    <location>
        <begin position="111"/>
        <end position="212"/>
    </location>
</feature>
<organism evidence="4 5">
    <name type="scientific">Pleurostoma richardsiae</name>
    <dbReference type="NCBI Taxonomy" id="41990"/>
    <lineage>
        <taxon>Eukaryota</taxon>
        <taxon>Fungi</taxon>
        <taxon>Dikarya</taxon>
        <taxon>Ascomycota</taxon>
        <taxon>Pezizomycotina</taxon>
        <taxon>Sordariomycetes</taxon>
        <taxon>Sordariomycetidae</taxon>
        <taxon>Calosphaeriales</taxon>
        <taxon>Pleurostomataceae</taxon>
        <taxon>Pleurostoma</taxon>
    </lineage>
</organism>
<gene>
    <name evidence="4" type="ORF">NKR23_g995</name>
</gene>
<dbReference type="InterPro" id="IPR004038">
    <property type="entry name" value="Ribosomal_eL8/eL30/eS12/Gad45"/>
</dbReference>
<feature type="region of interest" description="Disordered" evidence="2">
    <location>
        <begin position="1"/>
        <end position="86"/>
    </location>
</feature>
<accession>A0AA38VZY8</accession>
<reference evidence="4" key="1">
    <citation type="submission" date="2022-07" db="EMBL/GenBank/DDBJ databases">
        <title>Fungi with potential for degradation of polypropylene.</title>
        <authorList>
            <person name="Gostincar C."/>
        </authorList>
    </citation>
    <scope>NUCLEOTIDE SEQUENCE</scope>
    <source>
        <strain evidence="4">EXF-13308</strain>
    </source>
</reference>
<comment type="similarity">
    <text evidence="1">Belongs to the eukaryotic ribosomal protein eL8 family.</text>
</comment>
<dbReference type="InterPro" id="IPR029064">
    <property type="entry name" value="Ribosomal_eL30-like_sf"/>
</dbReference>
<evidence type="ECO:0000256" key="2">
    <source>
        <dbReference type="SAM" id="MobiDB-lite"/>
    </source>
</evidence>
<dbReference type="GO" id="GO:1990904">
    <property type="term" value="C:ribonucleoprotein complex"/>
    <property type="evidence" value="ECO:0007669"/>
    <property type="project" value="UniProtKB-KW"/>
</dbReference>
<evidence type="ECO:0000313" key="5">
    <source>
        <dbReference type="Proteomes" id="UP001174694"/>
    </source>
</evidence>
<comment type="caution">
    <text evidence="4">The sequence shown here is derived from an EMBL/GenBank/DDBJ whole genome shotgun (WGS) entry which is preliminary data.</text>
</comment>
<dbReference type="Gene3D" id="3.30.1330.30">
    <property type="match status" value="1"/>
</dbReference>
<dbReference type="AlphaFoldDB" id="A0AA38VZY8"/>
<keyword evidence="4" id="KW-0687">Ribonucleoprotein</keyword>
<dbReference type="Proteomes" id="UP001174694">
    <property type="component" value="Unassembled WGS sequence"/>
</dbReference>
<keyword evidence="5" id="KW-1185">Reference proteome</keyword>
<dbReference type="SUPFAM" id="SSF55315">
    <property type="entry name" value="L30e-like"/>
    <property type="match status" value="1"/>
</dbReference>
<evidence type="ECO:0000256" key="1">
    <source>
        <dbReference type="ARBA" id="ARBA00007337"/>
    </source>
</evidence>
<feature type="compositionally biased region" description="Basic and acidic residues" evidence="2">
    <location>
        <begin position="40"/>
        <end position="54"/>
    </location>
</feature>
<evidence type="ECO:0000259" key="3">
    <source>
        <dbReference type="Pfam" id="PF01248"/>
    </source>
</evidence>
<dbReference type="EMBL" id="JANBVO010000002">
    <property type="protein sequence ID" value="KAJ9156700.1"/>
    <property type="molecule type" value="Genomic_DNA"/>
</dbReference>
<evidence type="ECO:0000313" key="4">
    <source>
        <dbReference type="EMBL" id="KAJ9156700.1"/>
    </source>
</evidence>
<dbReference type="GO" id="GO:0042254">
    <property type="term" value="P:ribosome biogenesis"/>
    <property type="evidence" value="ECO:0007669"/>
    <property type="project" value="InterPro"/>
</dbReference>
<dbReference type="PROSITE" id="PS01082">
    <property type="entry name" value="RIBOSOMAL_L7AE"/>
    <property type="match status" value="1"/>
</dbReference>